<dbReference type="PANTHER" id="PTHR21262:SF31">
    <property type="entry name" value="GTP PYROPHOSPHOKINASE"/>
    <property type="match status" value="1"/>
</dbReference>
<evidence type="ECO:0000259" key="4">
    <source>
        <dbReference type="PROSITE" id="PS51880"/>
    </source>
</evidence>
<dbReference type="FunFam" id="1.10.3210.10:FF:000001">
    <property type="entry name" value="GTP pyrophosphokinase RelA"/>
    <property type="match status" value="1"/>
</dbReference>
<dbReference type="Pfam" id="PF13291">
    <property type="entry name" value="ACT_4"/>
    <property type="match status" value="1"/>
</dbReference>
<dbReference type="InterPro" id="IPR002912">
    <property type="entry name" value="ACT_dom"/>
</dbReference>
<dbReference type="SMART" id="SM00471">
    <property type="entry name" value="HDc"/>
    <property type="match status" value="1"/>
</dbReference>
<dbReference type="Gene3D" id="3.30.70.260">
    <property type="match status" value="1"/>
</dbReference>
<dbReference type="Gene3D" id="3.30.460.10">
    <property type="entry name" value="Beta Polymerase, domain 2"/>
    <property type="match status" value="1"/>
</dbReference>
<dbReference type="Gene3D" id="1.10.3210.10">
    <property type="entry name" value="Hypothetical protein af1432"/>
    <property type="match status" value="1"/>
</dbReference>
<dbReference type="Pfam" id="PF13328">
    <property type="entry name" value="HD_4"/>
    <property type="match status" value="1"/>
</dbReference>
<dbReference type="EMBL" id="JADIMR010000031">
    <property type="protein sequence ID" value="MBO8446529.1"/>
    <property type="molecule type" value="Genomic_DNA"/>
</dbReference>
<dbReference type="SMART" id="SM00954">
    <property type="entry name" value="RelA_SpoT"/>
    <property type="match status" value="1"/>
</dbReference>
<organism evidence="5 6">
    <name type="scientific">Candidatus Enterocola intestinipullorum</name>
    <dbReference type="NCBI Taxonomy" id="2840783"/>
    <lineage>
        <taxon>Bacteria</taxon>
        <taxon>Pseudomonadati</taxon>
        <taxon>Bacteroidota</taxon>
        <taxon>Bacteroidia</taxon>
        <taxon>Bacteroidales</taxon>
        <taxon>Candidatus Enterocola</taxon>
    </lineage>
</organism>
<dbReference type="InterPro" id="IPR004811">
    <property type="entry name" value="RelA/Spo_fam"/>
</dbReference>
<dbReference type="InterPro" id="IPR043519">
    <property type="entry name" value="NT_sf"/>
</dbReference>
<dbReference type="Gene3D" id="3.10.20.30">
    <property type="match status" value="1"/>
</dbReference>
<dbReference type="GO" id="GO:0005886">
    <property type="term" value="C:plasma membrane"/>
    <property type="evidence" value="ECO:0007669"/>
    <property type="project" value="TreeGrafter"/>
</dbReference>
<dbReference type="InterPro" id="IPR003607">
    <property type="entry name" value="HD/PDEase_dom"/>
</dbReference>
<protein>
    <submittedName>
        <fullName evidence="5">Bifunctional (P)ppGpp synthetase/guanosine-3',5'-bis(Diphosphate) 3'-pyrophosphohydrolase</fullName>
    </submittedName>
</protein>
<feature type="coiled-coil region" evidence="2">
    <location>
        <begin position="540"/>
        <end position="567"/>
    </location>
</feature>
<dbReference type="InterPro" id="IPR012676">
    <property type="entry name" value="TGS-like"/>
</dbReference>
<dbReference type="AlphaFoldDB" id="A0A9D9EJY3"/>
<evidence type="ECO:0000256" key="1">
    <source>
        <dbReference type="RuleBase" id="RU003847"/>
    </source>
</evidence>
<reference evidence="5" key="1">
    <citation type="submission" date="2020-10" db="EMBL/GenBank/DDBJ databases">
        <authorList>
            <person name="Gilroy R."/>
        </authorList>
    </citation>
    <scope>NUCLEOTIDE SEQUENCE</scope>
    <source>
        <strain evidence="5">D3-1215</strain>
    </source>
</reference>
<dbReference type="Pfam" id="PF02824">
    <property type="entry name" value="TGS"/>
    <property type="match status" value="1"/>
</dbReference>
<dbReference type="PROSITE" id="PS51880">
    <property type="entry name" value="TGS"/>
    <property type="match status" value="1"/>
</dbReference>
<dbReference type="CDD" id="cd00077">
    <property type="entry name" value="HDc"/>
    <property type="match status" value="1"/>
</dbReference>
<dbReference type="GO" id="GO:0015969">
    <property type="term" value="P:guanosine tetraphosphate metabolic process"/>
    <property type="evidence" value="ECO:0007669"/>
    <property type="project" value="InterPro"/>
</dbReference>
<gene>
    <name evidence="5" type="ORF">IAC32_02130</name>
</gene>
<dbReference type="FunFam" id="3.10.20.30:FF:000002">
    <property type="entry name" value="GTP pyrophosphokinase (RelA/SpoT)"/>
    <property type="match status" value="1"/>
</dbReference>
<dbReference type="InterPro" id="IPR012675">
    <property type="entry name" value="Beta-grasp_dom_sf"/>
</dbReference>
<dbReference type="CDD" id="cd05399">
    <property type="entry name" value="NT_Rel-Spo_like"/>
    <property type="match status" value="1"/>
</dbReference>
<evidence type="ECO:0000256" key="3">
    <source>
        <dbReference type="SAM" id="MobiDB-lite"/>
    </source>
</evidence>
<evidence type="ECO:0000313" key="5">
    <source>
        <dbReference type="EMBL" id="MBO8446529.1"/>
    </source>
</evidence>
<comment type="similarity">
    <text evidence="1">Belongs to the relA/spoT family.</text>
</comment>
<dbReference type="Proteomes" id="UP000823637">
    <property type="component" value="Unassembled WGS sequence"/>
</dbReference>
<dbReference type="PANTHER" id="PTHR21262">
    <property type="entry name" value="GUANOSINE-3',5'-BIS DIPHOSPHATE 3'-PYROPHOSPHOHYDROLASE"/>
    <property type="match status" value="1"/>
</dbReference>
<accession>A0A9D9EJY3</accession>
<dbReference type="SUPFAM" id="SSF81301">
    <property type="entry name" value="Nucleotidyltransferase"/>
    <property type="match status" value="1"/>
</dbReference>
<feature type="region of interest" description="Disordered" evidence="3">
    <location>
        <begin position="581"/>
        <end position="602"/>
    </location>
</feature>
<reference evidence="5" key="2">
    <citation type="journal article" date="2021" name="PeerJ">
        <title>Extensive microbial diversity within the chicken gut microbiome revealed by metagenomics and culture.</title>
        <authorList>
            <person name="Gilroy R."/>
            <person name="Ravi A."/>
            <person name="Getino M."/>
            <person name="Pursley I."/>
            <person name="Horton D.L."/>
            <person name="Alikhan N.F."/>
            <person name="Baker D."/>
            <person name="Gharbi K."/>
            <person name="Hall N."/>
            <person name="Watson M."/>
            <person name="Adriaenssens E.M."/>
            <person name="Foster-Nyarko E."/>
            <person name="Jarju S."/>
            <person name="Secka A."/>
            <person name="Antonio M."/>
            <person name="Oren A."/>
            <person name="Chaudhuri R.R."/>
            <person name="La Ragione R."/>
            <person name="Hildebrand F."/>
            <person name="Pallen M.J."/>
        </authorList>
    </citation>
    <scope>NUCLEOTIDE SEQUENCE</scope>
    <source>
        <strain evidence="5">D3-1215</strain>
    </source>
</reference>
<name>A0A9D9EJY3_9BACT</name>
<dbReference type="SUPFAM" id="SSF81271">
    <property type="entry name" value="TGS-like"/>
    <property type="match status" value="1"/>
</dbReference>
<dbReference type="InterPro" id="IPR004095">
    <property type="entry name" value="TGS"/>
</dbReference>
<comment type="caution">
    <text evidence="5">The sequence shown here is derived from an EMBL/GenBank/DDBJ whole genome shotgun (WGS) entry which is preliminary data.</text>
</comment>
<evidence type="ECO:0000256" key="2">
    <source>
        <dbReference type="SAM" id="Coils"/>
    </source>
</evidence>
<feature type="domain" description="TGS" evidence="4">
    <location>
        <begin position="404"/>
        <end position="466"/>
    </location>
</feature>
<dbReference type="NCBIfam" id="TIGR00691">
    <property type="entry name" value="spoT_relA"/>
    <property type="match status" value="1"/>
</dbReference>
<dbReference type="InterPro" id="IPR007685">
    <property type="entry name" value="RelA_SpoT"/>
</dbReference>
<dbReference type="Pfam" id="PF04607">
    <property type="entry name" value="RelA_SpoT"/>
    <property type="match status" value="1"/>
</dbReference>
<proteinExistence type="inferred from homology"/>
<keyword evidence="2" id="KW-0175">Coiled coil</keyword>
<dbReference type="SUPFAM" id="SSF109604">
    <property type="entry name" value="HD-domain/PDEase-like"/>
    <property type="match status" value="1"/>
</dbReference>
<comment type="function">
    <text evidence="1">In eubacteria ppGpp (guanosine 3'-diphosphate 5'-diphosphate) is a mediator of the stringent response that coordinates a variety of cellular activities in response to changes in nutritional abundance.</text>
</comment>
<evidence type="ECO:0000313" key="6">
    <source>
        <dbReference type="Proteomes" id="UP000823637"/>
    </source>
</evidence>
<sequence length="747" mass="85658">MSKQQRAEKENEFIEQSFNRLLNDYLASPHGKKTDIIKKAFTFAKNAHEGIRRLSGEPYILHPIAVAEIVCKEIGLGSTSICAALLHDVVEDTEYTVEDIRNIFGDKIALIVDGLTKISGGVFGTHASLQAENFKKLIITMNQDIRVVLIKIADRLHNMRTLDAQPTEKQYKIAGETEYIYAPLAHRLGLFEIKTELENLTFKYNSPQEYNYIQQRVDTEKARRMQIYDRFALPIMNKLNAVGIQFVMKERIKSAYSIWKKMHKKHIPFEEIYDIVGSRIVFTPKPGSDEREECWKIYNIITQIYTPHPDRTRDWISTPKTNGYEALHVTVMGPDGFWIEVQIRSKRMDDIAEKGLAAHWNYKKDYSASESRIEEWLNTVNELLKKPDSDAMEFLDTFKLALYDAELMIFTPDGEMKTMPAGSTVLDFAYESGEDNGRHCMAAKVNNKLVPVNHILHSGDQVEIITSVQKEPLPEYLAFVSTVKAKEHITAALKENAVKDRAEGETMLLKELESTGCKIKDKIPQPVKNKLLRFYGYDSYDHLLEDIKKHNVDLSDLKNALKQKNDIFTLQFWTPNIFKKKNTDKPENGGNANGTESKNPECRHYTETENDFVIAKCCNPLPGDEIVGFKGTDGQITIHRTDCDHAMKEMAQNGTNIVAVEWENRTMQYFPAKLEIKGIENPETFRKIILELTGKMHVNIQKLTYNTLDGIFEMRTIIRVFNSDMITRICEDIKNMDGISNVSRIED</sequence>